<name>A0A0F9TZW9_9ZZZZ</name>
<organism evidence="2">
    <name type="scientific">marine sediment metagenome</name>
    <dbReference type="NCBI Taxonomy" id="412755"/>
    <lineage>
        <taxon>unclassified sequences</taxon>
        <taxon>metagenomes</taxon>
        <taxon>ecological metagenomes</taxon>
    </lineage>
</organism>
<evidence type="ECO:0000256" key="1">
    <source>
        <dbReference type="SAM" id="Coils"/>
    </source>
</evidence>
<dbReference type="AlphaFoldDB" id="A0A0F9TZW9"/>
<reference evidence="2" key="1">
    <citation type="journal article" date="2015" name="Nature">
        <title>Complex archaea that bridge the gap between prokaryotes and eukaryotes.</title>
        <authorList>
            <person name="Spang A."/>
            <person name="Saw J.H."/>
            <person name="Jorgensen S.L."/>
            <person name="Zaremba-Niedzwiedzka K."/>
            <person name="Martijn J."/>
            <person name="Lind A.E."/>
            <person name="van Eijk R."/>
            <person name="Schleper C."/>
            <person name="Guy L."/>
            <person name="Ettema T.J."/>
        </authorList>
    </citation>
    <scope>NUCLEOTIDE SEQUENCE</scope>
</reference>
<feature type="coiled-coil region" evidence="1">
    <location>
        <begin position="12"/>
        <end position="62"/>
    </location>
</feature>
<keyword evidence="1" id="KW-0175">Coiled coil</keyword>
<protein>
    <submittedName>
        <fullName evidence="2">Uncharacterized protein</fullName>
    </submittedName>
</protein>
<gene>
    <name evidence="2" type="ORF">LCGC14_0267310</name>
</gene>
<accession>A0A0F9TZW9</accession>
<comment type="caution">
    <text evidence="2">The sequence shown here is derived from an EMBL/GenBank/DDBJ whole genome shotgun (WGS) entry which is preliminary data.</text>
</comment>
<proteinExistence type="predicted"/>
<evidence type="ECO:0000313" key="2">
    <source>
        <dbReference type="EMBL" id="KKN86555.1"/>
    </source>
</evidence>
<sequence length="414" mass="45207">MTAQATVTPEMAAAAKQQAEFAAQQKEHQLQEPNPARGDHAIKEYLSQFKTSEQILSEYQNKSYALIKPGEIPGFGGKWIPESAIQNGTLVGVKADENACYFPQPYASHLAAGSTTIDGAIVREIYRKLWYQATRNISVGLNVVYTESSSTLEMGWLRPNELTFEYPLPIESGIGNIQTLTYWGYGMGLKLGSMSMYITDASMASNQIGQFRSDFMKRQSEAVALEIDNNILAELFSSSFGVLADVASADKWDGSAANEPDFVQDFGSAHSTLLDQTRKPVGELGDKKYVVAPLVLKPYLAIKPGITQGGQTAGHPAVITEGKVGAALSAEGFEIYFTRNATFDNDALVTYKGADTCIHGTYSGGEIPLMEQERWRGQGTIVTWKRLFNTQFVPALEGDTTSRNVGLITDIFSE</sequence>
<dbReference type="EMBL" id="LAZR01000146">
    <property type="protein sequence ID" value="KKN86555.1"/>
    <property type="molecule type" value="Genomic_DNA"/>
</dbReference>